<dbReference type="InterPro" id="IPR056599">
    <property type="entry name" value="AAA_lid_fung"/>
</dbReference>
<dbReference type="SUPFAM" id="SSF52540">
    <property type="entry name" value="P-loop containing nucleoside triphosphate hydrolases"/>
    <property type="match status" value="1"/>
</dbReference>
<dbReference type="PANTHER" id="PTHR46411:SF3">
    <property type="entry name" value="AAA+ ATPASE DOMAIN-CONTAINING PROTEIN"/>
    <property type="match status" value="1"/>
</dbReference>
<evidence type="ECO:0000259" key="2">
    <source>
        <dbReference type="SMART" id="SM00382"/>
    </source>
</evidence>
<dbReference type="InterPro" id="IPR027417">
    <property type="entry name" value="P-loop_NTPase"/>
</dbReference>
<evidence type="ECO:0000256" key="1">
    <source>
        <dbReference type="SAM" id="MobiDB-lite"/>
    </source>
</evidence>
<reference evidence="3" key="2">
    <citation type="submission" date="2023-05" db="EMBL/GenBank/DDBJ databases">
        <authorList>
            <consortium name="Lawrence Berkeley National Laboratory"/>
            <person name="Steindorff A."/>
            <person name="Hensen N."/>
            <person name="Bonometti L."/>
            <person name="Westerberg I."/>
            <person name="Brannstrom I.O."/>
            <person name="Guillou S."/>
            <person name="Cros-Aarteil S."/>
            <person name="Calhoun S."/>
            <person name="Haridas S."/>
            <person name="Kuo A."/>
            <person name="Mondo S."/>
            <person name="Pangilinan J."/>
            <person name="Riley R."/>
            <person name="Labutti K."/>
            <person name="Andreopoulos B."/>
            <person name="Lipzen A."/>
            <person name="Chen C."/>
            <person name="Yanf M."/>
            <person name="Daum C."/>
            <person name="Ng V."/>
            <person name="Clum A."/>
            <person name="Ohm R."/>
            <person name="Martin F."/>
            <person name="Silar P."/>
            <person name="Natvig D."/>
            <person name="Lalanne C."/>
            <person name="Gautier V."/>
            <person name="Ament-Velasquez S.L."/>
            <person name="Kruys A."/>
            <person name="Hutchinson M.I."/>
            <person name="Powell A.J."/>
            <person name="Barry K."/>
            <person name="Miller A.N."/>
            <person name="Grigoriev I.V."/>
            <person name="Debuchy R."/>
            <person name="Gladieux P."/>
            <person name="Thoren M.H."/>
            <person name="Johannesson H."/>
        </authorList>
    </citation>
    <scope>NUCLEOTIDE SEQUENCE</scope>
    <source>
        <strain evidence="3">PSN243</strain>
    </source>
</reference>
<comment type="caution">
    <text evidence="3">The sequence shown here is derived from an EMBL/GenBank/DDBJ whole genome shotgun (WGS) entry which is preliminary data.</text>
</comment>
<keyword evidence="4" id="KW-1185">Reference proteome</keyword>
<sequence>MSLQENNQTIPHICVSASRPQNGDVEMENDNDIPTELVEELSNTLPRNSGTVPIKPQVRKCDVAHFKNHFSGDEPLYAVDVLESESSEIGPQMQDELKLREKSMKRRTAKEKAVRLANMKAATAMPAPARREGFHFEDSGKMLVLRIRIQSPAVLRILSRIITSGEELWTKKPRTFIRPFSALIFHHKRVQEELAGLQARWGSPEHLDPAAATPSSVAGSDHDGSSSNLAVDDCPAALAELRAYVKFMDDEVMTFYTKYDGDKPEKSLPTKIRFHDLWYLFRVGDLMFRPVGTGANKEMGNTSLGNRTWRCFGIRPHWSKYRITPAEYRSTSGEDRDDSERASFGVHCYYIDYTGDEYCVVTETFEVPPFKGEKNIRSLKIFPYRYAPNHKDLYHKTIDIGHRFIKSTKVQHAAYQGWTTVVTPRGGPSTDAEGRPLSRPEFIDSEVIVDFVEAYQTCPGWKPEAVVVKQQEANPQQVEDDFAISWWSDADRTRHLRDENEIIILRSGITVFQRNDNLDPEKPNADRFLIRIRDNDINGRQTTEADLNMDADDPRCDLPLLPSRIFAYVLRDRKFVQLIVHQLSPVKKSGDAFNYLKIKQRHKDLIQSLVDDHFQRKSSDREGGVDFSSIDLIRGKGKGLIILLHGVPGVGKTATAEAIAAANGKPLFPITCGDLGLTPESVEAALLRIFRLADTWNCVLLLDEVDTFFSQRAKGDTALARNALVSVFLRVLEYYDGLLFLTTNRPGALDEAFSSRIHLKLHYPRLSFEQTKEIWAMNIDRLEKIESERCTRNPNAQPLRISKKGIRRFADEIFLSQEKKGTVWNGRQIRNAFQVASSLAHYEARRDGAPPALRVDHFKMIHIVTEDFEEYVHETIGKTSGEQAFERGDRADHFVSRHQRFHDDDDDTDHDVEHRKDNMDWYGEPRSPRPGYGGGEGSSRRRRRSSPEPVRRPVSPNAAAMGGRGRTGPSGGTSSIFQRGPDSRAGPPRTVPPVSQPAHHSLKRNPSIEVTSDANDAYLSPDLAKYSDGRDWGVLRKRDRSEEVDQRRVRRRPKGSSDDDEEYEAD</sequence>
<dbReference type="PANTHER" id="PTHR46411">
    <property type="entry name" value="FAMILY ATPASE, PUTATIVE-RELATED"/>
    <property type="match status" value="1"/>
</dbReference>
<feature type="domain" description="AAA+ ATPase" evidence="2">
    <location>
        <begin position="638"/>
        <end position="762"/>
    </location>
</feature>
<dbReference type="Proteomes" id="UP001321760">
    <property type="component" value="Unassembled WGS sequence"/>
</dbReference>
<dbReference type="Pfam" id="PF22942">
    <property type="entry name" value="DUF7025"/>
    <property type="match status" value="1"/>
</dbReference>
<dbReference type="SMART" id="SM00382">
    <property type="entry name" value="AAA"/>
    <property type="match status" value="1"/>
</dbReference>
<organism evidence="3 4">
    <name type="scientific">Podospora aff. communis PSN243</name>
    <dbReference type="NCBI Taxonomy" id="3040156"/>
    <lineage>
        <taxon>Eukaryota</taxon>
        <taxon>Fungi</taxon>
        <taxon>Dikarya</taxon>
        <taxon>Ascomycota</taxon>
        <taxon>Pezizomycotina</taxon>
        <taxon>Sordariomycetes</taxon>
        <taxon>Sordariomycetidae</taxon>
        <taxon>Sordariales</taxon>
        <taxon>Podosporaceae</taxon>
        <taxon>Podospora</taxon>
    </lineage>
</organism>
<dbReference type="Pfam" id="PF23232">
    <property type="entry name" value="AAA_lid_13"/>
    <property type="match status" value="1"/>
</dbReference>
<name>A0AAV9GVE3_9PEZI</name>
<proteinExistence type="predicted"/>
<feature type="region of interest" description="Disordered" evidence="1">
    <location>
        <begin position="896"/>
        <end position="1066"/>
    </location>
</feature>
<reference evidence="3" key="1">
    <citation type="journal article" date="2023" name="Mol. Phylogenet. Evol.">
        <title>Genome-scale phylogeny and comparative genomics of the fungal order Sordariales.</title>
        <authorList>
            <person name="Hensen N."/>
            <person name="Bonometti L."/>
            <person name="Westerberg I."/>
            <person name="Brannstrom I.O."/>
            <person name="Guillou S."/>
            <person name="Cros-Aarteil S."/>
            <person name="Calhoun S."/>
            <person name="Haridas S."/>
            <person name="Kuo A."/>
            <person name="Mondo S."/>
            <person name="Pangilinan J."/>
            <person name="Riley R."/>
            <person name="LaButti K."/>
            <person name="Andreopoulos B."/>
            <person name="Lipzen A."/>
            <person name="Chen C."/>
            <person name="Yan M."/>
            <person name="Daum C."/>
            <person name="Ng V."/>
            <person name="Clum A."/>
            <person name="Steindorff A."/>
            <person name="Ohm R.A."/>
            <person name="Martin F."/>
            <person name="Silar P."/>
            <person name="Natvig D.O."/>
            <person name="Lalanne C."/>
            <person name="Gautier V."/>
            <person name="Ament-Velasquez S.L."/>
            <person name="Kruys A."/>
            <person name="Hutchinson M.I."/>
            <person name="Powell A.J."/>
            <person name="Barry K."/>
            <person name="Miller A.N."/>
            <person name="Grigoriev I.V."/>
            <person name="Debuchy R."/>
            <person name="Gladieux P."/>
            <person name="Hiltunen Thoren M."/>
            <person name="Johannesson H."/>
        </authorList>
    </citation>
    <scope>NUCLEOTIDE SEQUENCE</scope>
    <source>
        <strain evidence="3">PSN243</strain>
    </source>
</reference>
<gene>
    <name evidence="3" type="ORF">QBC34DRAFT_400789</name>
</gene>
<feature type="compositionally biased region" description="Basic and acidic residues" evidence="1">
    <location>
        <begin position="1025"/>
        <end position="1047"/>
    </location>
</feature>
<dbReference type="InterPro" id="IPR003593">
    <property type="entry name" value="AAA+_ATPase"/>
</dbReference>
<dbReference type="Gene3D" id="3.40.50.300">
    <property type="entry name" value="P-loop containing nucleotide triphosphate hydrolases"/>
    <property type="match status" value="1"/>
</dbReference>
<evidence type="ECO:0000313" key="4">
    <source>
        <dbReference type="Proteomes" id="UP001321760"/>
    </source>
</evidence>
<feature type="compositionally biased region" description="Gly residues" evidence="1">
    <location>
        <begin position="962"/>
        <end position="971"/>
    </location>
</feature>
<dbReference type="GO" id="GO:0005524">
    <property type="term" value="F:ATP binding"/>
    <property type="evidence" value="ECO:0007669"/>
    <property type="project" value="InterPro"/>
</dbReference>
<evidence type="ECO:0000313" key="3">
    <source>
        <dbReference type="EMBL" id="KAK4451342.1"/>
    </source>
</evidence>
<protein>
    <recommendedName>
        <fullName evidence="2">AAA+ ATPase domain-containing protein</fullName>
    </recommendedName>
</protein>
<dbReference type="EMBL" id="MU865928">
    <property type="protein sequence ID" value="KAK4451342.1"/>
    <property type="molecule type" value="Genomic_DNA"/>
</dbReference>
<accession>A0AAV9GVE3</accession>
<dbReference type="InterPro" id="IPR003959">
    <property type="entry name" value="ATPase_AAA_core"/>
</dbReference>
<dbReference type="Pfam" id="PF00004">
    <property type="entry name" value="AAA"/>
    <property type="match status" value="1"/>
</dbReference>
<dbReference type="AlphaFoldDB" id="A0AAV9GVE3"/>
<dbReference type="GO" id="GO:0016887">
    <property type="term" value="F:ATP hydrolysis activity"/>
    <property type="evidence" value="ECO:0007669"/>
    <property type="project" value="InterPro"/>
</dbReference>
<dbReference type="InterPro" id="IPR054289">
    <property type="entry name" value="DUF7025"/>
</dbReference>